<keyword evidence="4" id="KW-0418">Kinase</keyword>
<dbReference type="GO" id="GO:0047334">
    <property type="term" value="F:diphosphate-fructose-6-phosphate 1-phosphotransferase activity"/>
    <property type="evidence" value="ECO:0007669"/>
    <property type="project" value="UniProtKB-EC"/>
</dbReference>
<dbReference type="InterPro" id="IPR050929">
    <property type="entry name" value="PFKA"/>
</dbReference>
<dbReference type="PANTHER" id="PTHR45770">
    <property type="entry name" value="ATP-DEPENDENT 6-PHOSPHOFRUCTOKINASE 1"/>
    <property type="match status" value="1"/>
</dbReference>
<dbReference type="Gene3D" id="3.40.50.450">
    <property type="match status" value="1"/>
</dbReference>
<evidence type="ECO:0000256" key="4">
    <source>
        <dbReference type="ARBA" id="ARBA00022777"/>
    </source>
</evidence>
<evidence type="ECO:0000313" key="9">
    <source>
        <dbReference type="Proteomes" id="UP001597041"/>
    </source>
</evidence>
<evidence type="ECO:0000256" key="3">
    <source>
        <dbReference type="ARBA" id="ARBA00022723"/>
    </source>
</evidence>
<evidence type="ECO:0000313" key="8">
    <source>
        <dbReference type="EMBL" id="MFD1068076.1"/>
    </source>
</evidence>
<dbReference type="EMBL" id="JBHTKK010000035">
    <property type="protein sequence ID" value="MFD1068076.1"/>
    <property type="molecule type" value="Genomic_DNA"/>
</dbReference>
<dbReference type="PIRSF" id="PIRSF036483">
    <property type="entry name" value="PFK_XF0274"/>
    <property type="match status" value="1"/>
</dbReference>
<comment type="caution">
    <text evidence="8">The sequence shown here is derived from an EMBL/GenBank/DDBJ whole genome shotgun (WGS) entry which is preliminary data.</text>
</comment>
<sequence>MKKVVIAQAGGPTSVINATLAGFVEGTMEDNKLIYSRNGYEGLTYGNFWDGTEEMNKWVIENKHVPGACLGSGRFPLEDDYIMQCVDQLKKIQADALVVIGGNGTMEALSKMEEEAANRSYDLQVIGLPKTVDNDLGATDHAPGFASAARYVAQTTRDISRDLYSMRNFEQVRILETMGRNAGWLALASGFLRKYEEDGPHAILIPEKTVKKETLLQEVDRAVQKYGYAVIVVSEGVQWADAGTGQIEKEMVNGRAILGGISSEIELFLKEELHVMARAELLGMNQRSSSVFVSPVDYREAYEIGTCGGRWLKEGKNKIMVSLQRTEQFDYNISKISVDLKEVVQEGERLLPDYFIDNPQAYYEWLEPLMGDDLLAYPSPIPRRDSHVKEPFQSK</sequence>
<accession>A0ABW3NNF3</accession>
<proteinExistence type="inferred from homology"/>
<dbReference type="NCBIfam" id="NF010675">
    <property type="entry name" value="PRK14072.1"/>
    <property type="match status" value="1"/>
</dbReference>
<reference evidence="9" key="1">
    <citation type="journal article" date="2019" name="Int. J. Syst. Evol. Microbiol.">
        <title>The Global Catalogue of Microorganisms (GCM) 10K type strain sequencing project: providing services to taxonomists for standard genome sequencing and annotation.</title>
        <authorList>
            <consortium name="The Broad Institute Genomics Platform"/>
            <consortium name="The Broad Institute Genome Sequencing Center for Infectious Disease"/>
            <person name="Wu L."/>
            <person name="Ma J."/>
        </authorList>
    </citation>
    <scope>NUCLEOTIDE SEQUENCE [LARGE SCALE GENOMIC DNA]</scope>
    <source>
        <strain evidence="9">CCUG 56608</strain>
    </source>
</reference>
<dbReference type="Gene3D" id="3.40.50.460">
    <property type="entry name" value="Phosphofructokinase domain"/>
    <property type="match status" value="1"/>
</dbReference>
<keyword evidence="2 8" id="KW-0808">Transferase</keyword>
<comment type="similarity">
    <text evidence="6">Belongs to the phosphofructokinase type A (PFKA) family.</text>
</comment>
<dbReference type="InterPro" id="IPR000023">
    <property type="entry name" value="Phosphofructokinase_dom"/>
</dbReference>
<evidence type="ECO:0000256" key="6">
    <source>
        <dbReference type="ARBA" id="ARBA00038478"/>
    </source>
</evidence>
<name>A0ABW3NNF3_9BACI</name>
<dbReference type="SUPFAM" id="SSF53784">
    <property type="entry name" value="Phosphofructokinase"/>
    <property type="match status" value="1"/>
</dbReference>
<comment type="cofactor">
    <cofactor evidence="1">
        <name>Mg(2+)</name>
        <dbReference type="ChEBI" id="CHEBI:18420"/>
    </cofactor>
</comment>
<keyword evidence="5" id="KW-0460">Magnesium</keyword>
<evidence type="ECO:0000259" key="7">
    <source>
        <dbReference type="Pfam" id="PF00365"/>
    </source>
</evidence>
<dbReference type="PRINTS" id="PR00476">
    <property type="entry name" value="PHFRCTKINASE"/>
</dbReference>
<evidence type="ECO:0000256" key="2">
    <source>
        <dbReference type="ARBA" id="ARBA00022679"/>
    </source>
</evidence>
<dbReference type="EC" id="2.7.1.90" evidence="8"/>
<evidence type="ECO:0000256" key="5">
    <source>
        <dbReference type="ARBA" id="ARBA00022842"/>
    </source>
</evidence>
<organism evidence="8 9">
    <name type="scientific">Oceanobacillus locisalsi</name>
    <dbReference type="NCBI Taxonomy" id="546107"/>
    <lineage>
        <taxon>Bacteria</taxon>
        <taxon>Bacillati</taxon>
        <taxon>Bacillota</taxon>
        <taxon>Bacilli</taxon>
        <taxon>Bacillales</taxon>
        <taxon>Bacillaceae</taxon>
        <taxon>Oceanobacillus</taxon>
    </lineage>
</organism>
<dbReference type="InterPro" id="IPR035966">
    <property type="entry name" value="PKF_sf"/>
</dbReference>
<keyword evidence="9" id="KW-1185">Reference proteome</keyword>
<dbReference type="RefSeq" id="WP_379594262.1">
    <property type="nucleotide sequence ID" value="NZ_JBHTKK010000035.1"/>
</dbReference>
<evidence type="ECO:0000256" key="1">
    <source>
        <dbReference type="ARBA" id="ARBA00001946"/>
    </source>
</evidence>
<keyword evidence="3" id="KW-0479">Metal-binding</keyword>
<protein>
    <submittedName>
        <fullName evidence="8">Diphosphate--fructose-6-phosphate 1-phosphotransferase</fullName>
        <ecNumber evidence="8">2.7.1.90</ecNumber>
    </submittedName>
</protein>
<gene>
    <name evidence="8" type="ORF">ACFQ19_18940</name>
</gene>
<dbReference type="InterPro" id="IPR022953">
    <property type="entry name" value="ATP_PFK"/>
</dbReference>
<feature type="domain" description="Phosphofructokinase" evidence="7">
    <location>
        <begin position="3"/>
        <end position="290"/>
    </location>
</feature>
<dbReference type="Pfam" id="PF00365">
    <property type="entry name" value="PFK"/>
    <property type="match status" value="1"/>
</dbReference>
<dbReference type="Proteomes" id="UP001597041">
    <property type="component" value="Unassembled WGS sequence"/>
</dbReference>